<dbReference type="OMA" id="INRMFTL"/>
<accession>A4S136</accession>
<dbReference type="InterPro" id="IPR000717">
    <property type="entry name" value="PCI_dom"/>
</dbReference>
<proteinExistence type="inferred from homology"/>
<dbReference type="HOGENOM" id="CLU_031567_2_0_1"/>
<gene>
    <name evidence="3" type="ORF">OSTLU_42343</name>
</gene>
<keyword evidence="4" id="KW-1185">Reference proteome</keyword>
<dbReference type="PANTHER" id="PTHR12732">
    <property type="entry name" value="UNCHARACTERIZED PROTEASOME COMPONENT REGION PCI-CONTAINING"/>
    <property type="match status" value="1"/>
</dbReference>
<dbReference type="GeneID" id="5003349"/>
<evidence type="ECO:0000313" key="4">
    <source>
        <dbReference type="Proteomes" id="UP000001568"/>
    </source>
</evidence>
<name>A4S136_OSTLU</name>
<dbReference type="PANTHER" id="PTHR12732:SF0">
    <property type="entry name" value="PCI DOMAIN-CONTAINING PROTEIN 2"/>
    <property type="match status" value="1"/>
</dbReference>
<dbReference type="Gene3D" id="1.10.10.10">
    <property type="entry name" value="Winged helix-like DNA-binding domain superfamily/Winged helix DNA-binding domain"/>
    <property type="match status" value="1"/>
</dbReference>
<reference evidence="3 4" key="1">
    <citation type="journal article" date="2007" name="Proc. Natl. Acad. Sci. U.S.A.">
        <title>The tiny eukaryote Ostreococcus provides genomic insights into the paradox of plankton speciation.</title>
        <authorList>
            <person name="Palenik B."/>
            <person name="Grimwood J."/>
            <person name="Aerts A."/>
            <person name="Rouze P."/>
            <person name="Salamov A."/>
            <person name="Putnam N."/>
            <person name="Dupont C."/>
            <person name="Jorgensen R."/>
            <person name="Derelle E."/>
            <person name="Rombauts S."/>
            <person name="Zhou K."/>
            <person name="Otillar R."/>
            <person name="Merchant S.S."/>
            <person name="Podell S."/>
            <person name="Gaasterland T."/>
            <person name="Napoli C."/>
            <person name="Gendler K."/>
            <person name="Manuell A."/>
            <person name="Tai V."/>
            <person name="Vallon O."/>
            <person name="Piganeau G."/>
            <person name="Jancek S."/>
            <person name="Heijde M."/>
            <person name="Jabbari K."/>
            <person name="Bowler C."/>
            <person name="Lohr M."/>
            <person name="Robbens S."/>
            <person name="Werner G."/>
            <person name="Dubchak I."/>
            <person name="Pazour G.J."/>
            <person name="Ren Q."/>
            <person name="Paulsen I."/>
            <person name="Delwiche C."/>
            <person name="Schmutz J."/>
            <person name="Rokhsar D."/>
            <person name="Van de Peer Y."/>
            <person name="Moreau H."/>
            <person name="Grigoriev I.V."/>
        </authorList>
    </citation>
    <scope>NUCLEOTIDE SEQUENCE [LARGE SCALE GENOMIC DNA]</scope>
    <source>
        <strain evidence="3 4">CCE9901</strain>
    </source>
</reference>
<dbReference type="InterPro" id="IPR036388">
    <property type="entry name" value="WH-like_DNA-bd_sf"/>
</dbReference>
<evidence type="ECO:0000256" key="1">
    <source>
        <dbReference type="ARBA" id="ARBA00025771"/>
    </source>
</evidence>
<dbReference type="KEGG" id="olu:OSTLU_42343"/>
<dbReference type="STRING" id="436017.A4S136"/>
<dbReference type="InterPro" id="IPR057985">
    <property type="entry name" value="TPR_PSMD3_N"/>
</dbReference>
<dbReference type="EMBL" id="CP000588">
    <property type="protein sequence ID" value="ABO97588.1"/>
    <property type="molecule type" value="Genomic_DNA"/>
</dbReference>
<dbReference type="AlphaFoldDB" id="A4S136"/>
<dbReference type="GO" id="GO:0003690">
    <property type="term" value="F:double-stranded DNA binding"/>
    <property type="evidence" value="ECO:0007669"/>
    <property type="project" value="InterPro"/>
</dbReference>
<protein>
    <recommendedName>
        <fullName evidence="2">PCI domain-containing protein</fullName>
    </recommendedName>
</protein>
<dbReference type="OrthoDB" id="10252687at2759"/>
<sequence>MGAFACARTLAGSGRDEDAVRAYEAHARGVKDFVKAYRADEDSAWTSEAWYVAVDDARALAQRADEALKRGGEKPSKLADAGSTLMLVYRAVSQTSTAEKKAPQLHVVNNLFKVYFKLNALHLCKNLINAVNLPTFLPFDSFPKSEKVTYNFYVGRLAVFEDAYERAAEHLEYAFAHCHAQSARNVRLILQYLIPVKLILGTLPSRKLLEKYELREFVDVVEAMRRGDARTLDAALSDGESTFIKQGTYLILEKLRMSVYRTLFKKVHAIHGETADAAKANQVSLAKFQTALAWCGADDVDLDEVECIVANLIFRKFIKGYISHKNRVLVLSKADPFPSLQSVFAD</sequence>
<dbReference type="GO" id="GO:0016973">
    <property type="term" value="P:poly(A)+ mRNA export from nucleus"/>
    <property type="evidence" value="ECO:0007669"/>
    <property type="project" value="EnsemblPlants"/>
</dbReference>
<comment type="similarity">
    <text evidence="1">Belongs to the CSN12 family.</text>
</comment>
<dbReference type="eggNOG" id="KOG2688">
    <property type="taxonomic scope" value="Eukaryota"/>
</dbReference>
<dbReference type="Proteomes" id="UP000001568">
    <property type="component" value="Chromosome 8"/>
</dbReference>
<evidence type="ECO:0000313" key="3">
    <source>
        <dbReference type="EMBL" id="ABO97588.1"/>
    </source>
</evidence>
<dbReference type="Pfam" id="PF01399">
    <property type="entry name" value="PCI"/>
    <property type="match status" value="1"/>
</dbReference>
<dbReference type="GO" id="GO:0070390">
    <property type="term" value="C:transcription export complex 2"/>
    <property type="evidence" value="ECO:0007669"/>
    <property type="project" value="TreeGrafter"/>
</dbReference>
<dbReference type="PROSITE" id="PS50250">
    <property type="entry name" value="PCI"/>
    <property type="match status" value="1"/>
</dbReference>
<dbReference type="Gramene" id="ABO97588">
    <property type="protein sequence ID" value="ABO97588"/>
    <property type="gene ID" value="OSTLU_42343"/>
</dbReference>
<dbReference type="GO" id="GO:0048364">
    <property type="term" value="P:root development"/>
    <property type="evidence" value="ECO:0007669"/>
    <property type="project" value="EnsemblPlants"/>
</dbReference>
<feature type="domain" description="PCI" evidence="2">
    <location>
        <begin position="148"/>
        <end position="336"/>
    </location>
</feature>
<organism evidence="3 4">
    <name type="scientific">Ostreococcus lucimarinus (strain CCE9901)</name>
    <dbReference type="NCBI Taxonomy" id="436017"/>
    <lineage>
        <taxon>Eukaryota</taxon>
        <taxon>Viridiplantae</taxon>
        <taxon>Chlorophyta</taxon>
        <taxon>Mamiellophyceae</taxon>
        <taxon>Mamiellales</taxon>
        <taxon>Bathycoccaceae</taxon>
        <taxon>Ostreococcus</taxon>
    </lineage>
</organism>
<dbReference type="GO" id="GO:0000973">
    <property type="term" value="P:post-transcriptional tethering of RNA polymerase II gene DNA at nuclear periphery"/>
    <property type="evidence" value="ECO:0007669"/>
    <property type="project" value="TreeGrafter"/>
</dbReference>
<dbReference type="RefSeq" id="XP_001419295.1">
    <property type="nucleotide sequence ID" value="XM_001419258.1"/>
</dbReference>
<dbReference type="GO" id="GO:0003723">
    <property type="term" value="F:RNA binding"/>
    <property type="evidence" value="ECO:0007669"/>
    <property type="project" value="InterPro"/>
</dbReference>
<dbReference type="FunFam" id="1.10.10.10:FF:000146">
    <property type="entry name" value="PCI domain-containing protein 2 homolog"/>
    <property type="match status" value="1"/>
</dbReference>
<evidence type="ECO:0000259" key="2">
    <source>
        <dbReference type="PROSITE" id="PS50250"/>
    </source>
</evidence>
<dbReference type="SMART" id="SM00753">
    <property type="entry name" value="PAM"/>
    <property type="match status" value="1"/>
</dbReference>
<dbReference type="GO" id="GO:0006368">
    <property type="term" value="P:transcription elongation by RNA polymerase II"/>
    <property type="evidence" value="ECO:0007669"/>
    <property type="project" value="TreeGrafter"/>
</dbReference>
<dbReference type="GO" id="GO:0009873">
    <property type="term" value="P:ethylene-activated signaling pathway"/>
    <property type="evidence" value="ECO:0007669"/>
    <property type="project" value="EnsemblPlants"/>
</dbReference>
<dbReference type="Pfam" id="PF25573">
    <property type="entry name" value="TPR_PSMD3_N"/>
    <property type="match status" value="1"/>
</dbReference>
<dbReference type="InterPro" id="IPR045114">
    <property type="entry name" value="Csn12-like"/>
</dbReference>